<comment type="caution">
    <text evidence="1">The sequence shown here is derived from an EMBL/GenBank/DDBJ whole genome shotgun (WGS) entry which is preliminary data.</text>
</comment>
<sequence>MKQTNGINLYFNFCLSFYYTNFFFQILDCEFVDFFWIFFENYGIFCGIVD</sequence>
<proteinExistence type="predicted"/>
<dbReference type="Proteomes" id="UP000018888">
    <property type="component" value="Unassembled WGS sequence"/>
</dbReference>
<reference evidence="1 2" key="1">
    <citation type="journal article" date="2013" name="Proc. Natl. Acad. Sci. U.S.A.">
        <title>Genome of an arbuscular mycorrhizal fungus provides insight into the oldest plant symbiosis.</title>
        <authorList>
            <person name="Tisserant E."/>
            <person name="Malbreil M."/>
            <person name="Kuo A."/>
            <person name="Kohler A."/>
            <person name="Symeonidi A."/>
            <person name="Balestrini R."/>
            <person name="Charron P."/>
            <person name="Duensing N."/>
            <person name="Frei Dit Frey N."/>
            <person name="Gianinazzi-Pearson V."/>
            <person name="Gilbert L.B."/>
            <person name="Handa Y."/>
            <person name="Herr J.R."/>
            <person name="Hijri M."/>
            <person name="Koul R."/>
            <person name="Kawaguchi M."/>
            <person name="Krajinski F."/>
            <person name="Lammers P.J."/>
            <person name="Masclaux F.G."/>
            <person name="Murat C."/>
            <person name="Morin E."/>
            <person name="Ndikumana S."/>
            <person name="Pagni M."/>
            <person name="Petitpierre D."/>
            <person name="Requena N."/>
            <person name="Rosikiewicz P."/>
            <person name="Riley R."/>
            <person name="Saito K."/>
            <person name="San Clemente H."/>
            <person name="Shapiro H."/>
            <person name="van Tuinen D."/>
            <person name="Becard G."/>
            <person name="Bonfante P."/>
            <person name="Paszkowski U."/>
            <person name="Shachar-Hill Y.Y."/>
            <person name="Tuskan G.A."/>
            <person name="Young P.W."/>
            <person name="Sanders I.R."/>
            <person name="Henrissat B."/>
            <person name="Rensing S.A."/>
            <person name="Grigoriev I.V."/>
            <person name="Corradi N."/>
            <person name="Roux C."/>
            <person name="Martin F."/>
        </authorList>
    </citation>
    <scope>NUCLEOTIDE SEQUENCE [LARGE SCALE GENOMIC DNA]</scope>
    <source>
        <strain evidence="1 2">DAOM 197198</strain>
    </source>
</reference>
<dbReference type="AlphaFoldDB" id="A0A2P4P4M3"/>
<keyword evidence="2" id="KW-1185">Reference proteome</keyword>
<reference evidence="1 2" key="2">
    <citation type="journal article" date="2018" name="New Phytol.">
        <title>High intraspecific genome diversity in the model arbuscular mycorrhizal symbiont Rhizophagus irregularis.</title>
        <authorList>
            <person name="Chen E.C.H."/>
            <person name="Morin E."/>
            <person name="Beaudet D."/>
            <person name="Noel J."/>
            <person name="Yildirir G."/>
            <person name="Ndikumana S."/>
            <person name="Charron P."/>
            <person name="St-Onge C."/>
            <person name="Giorgi J."/>
            <person name="Kruger M."/>
            <person name="Marton T."/>
            <person name="Ropars J."/>
            <person name="Grigoriev I.V."/>
            <person name="Hainaut M."/>
            <person name="Henrissat B."/>
            <person name="Roux C."/>
            <person name="Martin F."/>
            <person name="Corradi N."/>
        </authorList>
    </citation>
    <scope>NUCLEOTIDE SEQUENCE [LARGE SCALE GENOMIC DNA]</scope>
    <source>
        <strain evidence="1 2">DAOM 197198</strain>
    </source>
</reference>
<evidence type="ECO:0000313" key="2">
    <source>
        <dbReference type="Proteomes" id="UP000018888"/>
    </source>
</evidence>
<name>A0A2P4P4M3_RHIID</name>
<organism evidence="1 2">
    <name type="scientific">Rhizophagus irregularis (strain DAOM 181602 / DAOM 197198 / MUCL 43194)</name>
    <name type="common">Arbuscular mycorrhizal fungus</name>
    <name type="synonym">Glomus intraradices</name>
    <dbReference type="NCBI Taxonomy" id="747089"/>
    <lineage>
        <taxon>Eukaryota</taxon>
        <taxon>Fungi</taxon>
        <taxon>Fungi incertae sedis</taxon>
        <taxon>Mucoromycota</taxon>
        <taxon>Glomeromycotina</taxon>
        <taxon>Glomeromycetes</taxon>
        <taxon>Glomerales</taxon>
        <taxon>Glomeraceae</taxon>
        <taxon>Rhizophagus</taxon>
    </lineage>
</organism>
<protein>
    <submittedName>
        <fullName evidence="1">Uncharacterized protein</fullName>
    </submittedName>
</protein>
<evidence type="ECO:0000313" key="1">
    <source>
        <dbReference type="EMBL" id="POG60336.1"/>
    </source>
</evidence>
<gene>
    <name evidence="1" type="ORF">GLOIN_2v774408</name>
</gene>
<accession>A0A2P4P4M3</accession>
<dbReference type="EMBL" id="AUPC02000395">
    <property type="protein sequence ID" value="POG60336.1"/>
    <property type="molecule type" value="Genomic_DNA"/>
</dbReference>